<proteinExistence type="predicted"/>
<evidence type="ECO:0000313" key="1">
    <source>
        <dbReference type="EMBL" id="KAJ8633407.1"/>
    </source>
</evidence>
<comment type="caution">
    <text evidence="1">The sequence shown here is derived from an EMBL/GenBank/DDBJ whole genome shotgun (WGS) entry which is preliminary data.</text>
</comment>
<protein>
    <submittedName>
        <fullName evidence="1">Uncharacterized protein</fullName>
    </submittedName>
</protein>
<name>A0ACC2LJZ2_PERAE</name>
<organism evidence="1 2">
    <name type="scientific">Persea americana</name>
    <name type="common">Avocado</name>
    <dbReference type="NCBI Taxonomy" id="3435"/>
    <lineage>
        <taxon>Eukaryota</taxon>
        <taxon>Viridiplantae</taxon>
        <taxon>Streptophyta</taxon>
        <taxon>Embryophyta</taxon>
        <taxon>Tracheophyta</taxon>
        <taxon>Spermatophyta</taxon>
        <taxon>Magnoliopsida</taxon>
        <taxon>Magnoliidae</taxon>
        <taxon>Laurales</taxon>
        <taxon>Lauraceae</taxon>
        <taxon>Persea</taxon>
    </lineage>
</organism>
<reference evidence="1 2" key="1">
    <citation type="journal article" date="2022" name="Hortic Res">
        <title>A haplotype resolved chromosomal level avocado genome allows analysis of novel avocado genes.</title>
        <authorList>
            <person name="Nath O."/>
            <person name="Fletcher S.J."/>
            <person name="Hayward A."/>
            <person name="Shaw L.M."/>
            <person name="Masouleh A.K."/>
            <person name="Furtado A."/>
            <person name="Henry R.J."/>
            <person name="Mitter N."/>
        </authorList>
    </citation>
    <scope>NUCLEOTIDE SEQUENCE [LARGE SCALE GENOMIC DNA]</scope>
    <source>
        <strain evidence="2">cv. Hass</strain>
    </source>
</reference>
<gene>
    <name evidence="1" type="ORF">MRB53_026743</name>
</gene>
<dbReference type="EMBL" id="CM056816">
    <property type="protein sequence ID" value="KAJ8633407.1"/>
    <property type="molecule type" value="Genomic_DNA"/>
</dbReference>
<accession>A0ACC2LJZ2</accession>
<evidence type="ECO:0000313" key="2">
    <source>
        <dbReference type="Proteomes" id="UP001234297"/>
    </source>
</evidence>
<keyword evidence="2" id="KW-1185">Reference proteome</keyword>
<sequence>MYLRKGETVTVSQRTRLMHHLHRSNHPRYTLGHAKPLRAGRTTSSVARPREEGVSVVWGEGKRTEGDTVLWRLKRAAATKRKGCVGD</sequence>
<dbReference type="Proteomes" id="UP001234297">
    <property type="component" value="Chromosome 8"/>
</dbReference>